<evidence type="ECO:0000313" key="2">
    <source>
        <dbReference type="Proteomes" id="UP000681720"/>
    </source>
</evidence>
<dbReference type="EMBL" id="CAJOBJ010002813">
    <property type="protein sequence ID" value="CAF3941619.1"/>
    <property type="molecule type" value="Genomic_DNA"/>
</dbReference>
<accession>A0A8S2MH75</accession>
<sequence>GETDAKYHKTVELVLVRRYDGSTIELKAPFDGVTSPKKNWIFEINNDSIQSVDPNKK</sequence>
<feature type="non-terminal residue" evidence="1">
    <location>
        <position position="1"/>
    </location>
</feature>
<dbReference type="AlphaFoldDB" id="A0A8S2MH75"/>
<gene>
    <name evidence="1" type="ORF">GIL414_LOCUS8613</name>
</gene>
<name>A0A8S2MH75_9BILA</name>
<proteinExistence type="predicted"/>
<organism evidence="1 2">
    <name type="scientific">Rotaria magnacalcarata</name>
    <dbReference type="NCBI Taxonomy" id="392030"/>
    <lineage>
        <taxon>Eukaryota</taxon>
        <taxon>Metazoa</taxon>
        <taxon>Spiralia</taxon>
        <taxon>Gnathifera</taxon>
        <taxon>Rotifera</taxon>
        <taxon>Eurotatoria</taxon>
        <taxon>Bdelloidea</taxon>
        <taxon>Philodinida</taxon>
        <taxon>Philodinidae</taxon>
        <taxon>Rotaria</taxon>
    </lineage>
</organism>
<protein>
    <submittedName>
        <fullName evidence="1">Uncharacterized protein</fullName>
    </submittedName>
</protein>
<comment type="caution">
    <text evidence="1">The sequence shown here is derived from an EMBL/GenBank/DDBJ whole genome shotgun (WGS) entry which is preliminary data.</text>
</comment>
<evidence type="ECO:0000313" key="1">
    <source>
        <dbReference type="EMBL" id="CAF3941619.1"/>
    </source>
</evidence>
<reference evidence="1" key="1">
    <citation type="submission" date="2021-02" db="EMBL/GenBank/DDBJ databases">
        <authorList>
            <person name="Nowell W R."/>
        </authorList>
    </citation>
    <scope>NUCLEOTIDE SEQUENCE</scope>
</reference>
<dbReference type="Proteomes" id="UP000681720">
    <property type="component" value="Unassembled WGS sequence"/>
</dbReference>